<dbReference type="AlphaFoldDB" id="A0A0F7K0W2"/>
<dbReference type="EMBL" id="CP011412">
    <property type="protein sequence ID" value="AKH22151.1"/>
    <property type="molecule type" value="Genomic_DNA"/>
</dbReference>
<keyword evidence="4" id="KW-1185">Reference proteome</keyword>
<dbReference type="InterPro" id="IPR017927">
    <property type="entry name" value="FAD-bd_FR_type"/>
</dbReference>
<dbReference type="InterPro" id="IPR001433">
    <property type="entry name" value="OxRdtase_FAD/NAD-bd"/>
</dbReference>
<reference evidence="3 4" key="1">
    <citation type="journal article" date="2015" name="Genome Announc.">
        <title>Complete Genome Sequence of Sedimenticola thiotaurini Strain SIP-G1, a Polyphosphate- and Polyhydroxyalkanoate-Accumulating Sulfur-Oxidizing Gammaproteobacterium Isolated from Salt Marsh Sediments.</title>
        <authorList>
            <person name="Flood B.E."/>
            <person name="Jones D.S."/>
            <person name="Bailey J.V."/>
        </authorList>
    </citation>
    <scope>NUCLEOTIDE SEQUENCE [LARGE SCALE GENOMIC DNA]</scope>
    <source>
        <strain evidence="3 4">SIP-G1</strain>
    </source>
</reference>
<dbReference type="GO" id="GO:0016491">
    <property type="term" value="F:oxidoreductase activity"/>
    <property type="evidence" value="ECO:0007669"/>
    <property type="project" value="InterPro"/>
</dbReference>
<dbReference type="Pfam" id="PF00970">
    <property type="entry name" value="FAD_binding_6"/>
    <property type="match status" value="1"/>
</dbReference>
<evidence type="ECO:0000259" key="1">
    <source>
        <dbReference type="PROSITE" id="PS51085"/>
    </source>
</evidence>
<accession>A0A0F7K0W2</accession>
<organism evidence="3 4">
    <name type="scientific">Sedimenticola thiotaurini</name>
    <dbReference type="NCBI Taxonomy" id="1543721"/>
    <lineage>
        <taxon>Bacteria</taxon>
        <taxon>Pseudomonadati</taxon>
        <taxon>Pseudomonadota</taxon>
        <taxon>Gammaproteobacteria</taxon>
        <taxon>Chromatiales</taxon>
        <taxon>Sedimenticolaceae</taxon>
        <taxon>Sedimenticola</taxon>
    </lineage>
</organism>
<dbReference type="InterPro" id="IPR039261">
    <property type="entry name" value="FNR_nucleotide-bd"/>
</dbReference>
<dbReference type="PANTHER" id="PTHR47354">
    <property type="entry name" value="NADH OXIDOREDUCTASE HCR"/>
    <property type="match status" value="1"/>
</dbReference>
<dbReference type="Pfam" id="PF00175">
    <property type="entry name" value="NAD_binding_1"/>
    <property type="match status" value="1"/>
</dbReference>
<feature type="domain" description="2Fe-2S ferredoxin-type" evidence="1">
    <location>
        <begin position="12"/>
        <end position="102"/>
    </location>
</feature>
<sequence length="367" mass="39795">MFGFLKKKQQDFTAEVLPAGERVQIKAGDNLLKAALAAGLNWPHDCRVGSCGSCRCQLKQGKIKELSDFSYVLDGDQLREGMILACQTQLKSDVIVEVALASNQDAGGAVSSVTGVLAGTRLLTHDIMELTIKLDGPFPHAAEPGGDGYGYRAGQYADISFPGIEKPRSYSFARAPENERENELTFFVRKVPNGELTGWLFAENRVGSRVTVEGPYGSFWMREGEGPVICIAGGSGMSSIMALLEQANNSGSQRETVYLFGARTQQDLYCLDELKALEAARNGSGSLRFLPVLSEEPEHSDWTGLRGMVTDEVASQSLDWVNTQAYLCGPPPMIDAAIEVLKQQGVDESNIYFDKFLDASSMPGGRA</sequence>
<dbReference type="RefSeq" id="WP_046861150.1">
    <property type="nucleotide sequence ID" value="NZ_CP011412.1"/>
</dbReference>
<evidence type="ECO:0000313" key="3">
    <source>
        <dbReference type="EMBL" id="AKH22151.1"/>
    </source>
</evidence>
<dbReference type="PROSITE" id="PS51384">
    <property type="entry name" value="FAD_FR"/>
    <property type="match status" value="1"/>
</dbReference>
<dbReference type="SUPFAM" id="SSF52343">
    <property type="entry name" value="Ferredoxin reductase-like, C-terminal NADP-linked domain"/>
    <property type="match status" value="1"/>
</dbReference>
<dbReference type="Proteomes" id="UP000034410">
    <property type="component" value="Chromosome"/>
</dbReference>
<dbReference type="InterPro" id="IPR008333">
    <property type="entry name" value="Cbr1-like_FAD-bd_dom"/>
</dbReference>
<dbReference type="PRINTS" id="PR00410">
    <property type="entry name" value="PHEHYDRXLASE"/>
</dbReference>
<dbReference type="Pfam" id="PF00111">
    <property type="entry name" value="Fer2"/>
    <property type="match status" value="1"/>
</dbReference>
<evidence type="ECO:0000313" key="4">
    <source>
        <dbReference type="Proteomes" id="UP000034410"/>
    </source>
</evidence>
<dbReference type="PROSITE" id="PS00197">
    <property type="entry name" value="2FE2S_FER_1"/>
    <property type="match status" value="1"/>
</dbReference>
<protein>
    <submittedName>
        <fullName evidence="3">Oxidoreductase</fullName>
    </submittedName>
</protein>
<proteinExistence type="predicted"/>
<name>A0A0F7K0W2_9GAMM</name>
<dbReference type="Gene3D" id="3.10.20.30">
    <property type="match status" value="1"/>
</dbReference>
<dbReference type="InterPro" id="IPR006058">
    <property type="entry name" value="2Fe2S_fd_BS"/>
</dbReference>
<dbReference type="GO" id="GO:0051537">
    <property type="term" value="F:2 iron, 2 sulfur cluster binding"/>
    <property type="evidence" value="ECO:0007669"/>
    <property type="project" value="InterPro"/>
</dbReference>
<dbReference type="KEGG" id="seds:AAY24_08735"/>
<feature type="domain" description="FAD-binding FR-type" evidence="2">
    <location>
        <begin position="110"/>
        <end position="222"/>
    </location>
</feature>
<dbReference type="SUPFAM" id="SSF63380">
    <property type="entry name" value="Riboflavin synthase domain-like"/>
    <property type="match status" value="1"/>
</dbReference>
<dbReference type="PROSITE" id="PS51085">
    <property type="entry name" value="2FE2S_FER_2"/>
    <property type="match status" value="1"/>
</dbReference>
<dbReference type="InterPro" id="IPR012675">
    <property type="entry name" value="Beta-grasp_dom_sf"/>
</dbReference>
<dbReference type="InterPro" id="IPR036010">
    <property type="entry name" value="2Fe-2S_ferredoxin-like_sf"/>
</dbReference>
<dbReference type="SUPFAM" id="SSF54292">
    <property type="entry name" value="2Fe-2S ferredoxin-like"/>
    <property type="match status" value="1"/>
</dbReference>
<gene>
    <name evidence="3" type="ORF">AAY24_08735</name>
</gene>
<dbReference type="Gene3D" id="3.40.50.80">
    <property type="entry name" value="Nucleotide-binding domain of ferredoxin-NADP reductase (FNR) module"/>
    <property type="match status" value="1"/>
</dbReference>
<dbReference type="CDD" id="cd00207">
    <property type="entry name" value="fer2"/>
    <property type="match status" value="1"/>
</dbReference>
<dbReference type="InterPro" id="IPR017938">
    <property type="entry name" value="Riboflavin_synthase-like_b-brl"/>
</dbReference>
<evidence type="ECO:0000259" key="2">
    <source>
        <dbReference type="PROSITE" id="PS51384"/>
    </source>
</evidence>
<dbReference type="OrthoDB" id="9806195at2"/>
<dbReference type="InterPro" id="IPR001041">
    <property type="entry name" value="2Fe-2S_ferredoxin-type"/>
</dbReference>
<dbReference type="InterPro" id="IPR050415">
    <property type="entry name" value="MRET"/>
</dbReference>
<dbReference type="Gene3D" id="2.40.30.10">
    <property type="entry name" value="Translation factors"/>
    <property type="match status" value="1"/>
</dbReference>
<dbReference type="PANTHER" id="PTHR47354:SF5">
    <property type="entry name" value="PROTEIN RFBI"/>
    <property type="match status" value="1"/>
</dbReference>